<comment type="caution">
    <text evidence="8">The sequence shown here is derived from an EMBL/GenBank/DDBJ whole genome shotgun (WGS) entry which is preliminary data.</text>
</comment>
<gene>
    <name evidence="8" type="ORF">VNI00_003123</name>
</gene>
<protein>
    <recommendedName>
        <fullName evidence="7">TLC domain-containing protein</fullName>
    </recommendedName>
</protein>
<dbReference type="Pfam" id="PF03798">
    <property type="entry name" value="TRAM_LAG1_CLN8"/>
    <property type="match status" value="1"/>
</dbReference>
<keyword evidence="4 6" id="KW-0472">Membrane</keyword>
<dbReference type="EMBL" id="JAYKXP010000008">
    <property type="protein sequence ID" value="KAK7054660.1"/>
    <property type="molecule type" value="Genomic_DNA"/>
</dbReference>
<dbReference type="PANTHER" id="PTHR13439">
    <property type="entry name" value="CT120 PROTEIN"/>
    <property type="match status" value="1"/>
</dbReference>
<evidence type="ECO:0000313" key="9">
    <source>
        <dbReference type="Proteomes" id="UP001383192"/>
    </source>
</evidence>
<evidence type="ECO:0000259" key="7">
    <source>
        <dbReference type="Pfam" id="PF03798"/>
    </source>
</evidence>
<dbReference type="PANTHER" id="PTHR13439:SF0">
    <property type="entry name" value="TOPOISOMERASE I DAMAGE AFFECTED PROTEIN 4"/>
    <property type="match status" value="1"/>
</dbReference>
<evidence type="ECO:0000256" key="2">
    <source>
        <dbReference type="ARBA" id="ARBA00022692"/>
    </source>
</evidence>
<dbReference type="InterPro" id="IPR006634">
    <property type="entry name" value="TLC-dom"/>
</dbReference>
<sequence length="237" mass="26300">MTGAAEDISIYIMNATTSLVPRTIVEPLEKYALSLGLTKLPAHLPTLVFSFFLFLFVHQVAAPLLSPIIAPTSWSKLRGSRGRNNWCIHIVSEVHALVCVPLAWKALSLSELDKDRAFGWDDRVGTLAAFSTGYFLWDTLDAIVNFEDAGFVAHGIACSAIYMMSFSYNFWGTLLDVKDQTPLVFLFVYGVGNILLNGLNWLWFLKMITALQKRFKKPNGTVSNGTSKKGSKIAKTE</sequence>
<feature type="domain" description="TLC" evidence="7">
    <location>
        <begin position="85"/>
        <end position="171"/>
    </location>
</feature>
<evidence type="ECO:0000256" key="6">
    <source>
        <dbReference type="SAM" id="Phobius"/>
    </source>
</evidence>
<dbReference type="GO" id="GO:0005783">
    <property type="term" value="C:endoplasmic reticulum"/>
    <property type="evidence" value="ECO:0007669"/>
    <property type="project" value="TreeGrafter"/>
</dbReference>
<comment type="subcellular location">
    <subcellularLocation>
        <location evidence="1">Membrane</location>
        <topology evidence="1">Multi-pass membrane protein</topology>
    </subcellularLocation>
</comment>
<dbReference type="AlphaFoldDB" id="A0AAW0DUD9"/>
<keyword evidence="9" id="KW-1185">Reference proteome</keyword>
<evidence type="ECO:0000313" key="8">
    <source>
        <dbReference type="EMBL" id="KAK7054660.1"/>
    </source>
</evidence>
<accession>A0AAW0DUD9</accession>
<reference evidence="8 9" key="1">
    <citation type="submission" date="2024-01" db="EMBL/GenBank/DDBJ databases">
        <title>A draft genome for a cacao thread blight-causing isolate of Paramarasmius palmivorus.</title>
        <authorList>
            <person name="Baruah I.K."/>
            <person name="Bukari Y."/>
            <person name="Amoako-Attah I."/>
            <person name="Meinhardt L.W."/>
            <person name="Bailey B.A."/>
            <person name="Cohen S.P."/>
        </authorList>
    </citation>
    <scope>NUCLEOTIDE SEQUENCE [LARGE SCALE GENOMIC DNA]</scope>
    <source>
        <strain evidence="8 9">GH-12</strain>
    </source>
</reference>
<feature type="transmembrane region" description="Helical" evidence="6">
    <location>
        <begin position="44"/>
        <end position="65"/>
    </location>
</feature>
<dbReference type="GO" id="GO:0055088">
    <property type="term" value="P:lipid homeostasis"/>
    <property type="evidence" value="ECO:0007669"/>
    <property type="project" value="TreeGrafter"/>
</dbReference>
<dbReference type="GO" id="GO:0016020">
    <property type="term" value="C:membrane"/>
    <property type="evidence" value="ECO:0007669"/>
    <property type="project" value="UniProtKB-SubCell"/>
</dbReference>
<feature type="transmembrane region" description="Helical" evidence="6">
    <location>
        <begin position="124"/>
        <end position="144"/>
    </location>
</feature>
<name>A0AAW0DUD9_9AGAR</name>
<feature type="region of interest" description="Disordered" evidence="5">
    <location>
        <begin position="217"/>
        <end position="237"/>
    </location>
</feature>
<dbReference type="Proteomes" id="UP001383192">
    <property type="component" value="Unassembled WGS sequence"/>
</dbReference>
<keyword evidence="2 6" id="KW-0812">Transmembrane</keyword>
<evidence type="ECO:0000256" key="5">
    <source>
        <dbReference type="SAM" id="MobiDB-lite"/>
    </source>
</evidence>
<dbReference type="InterPro" id="IPR050846">
    <property type="entry name" value="TLCD"/>
</dbReference>
<organism evidence="8 9">
    <name type="scientific">Paramarasmius palmivorus</name>
    <dbReference type="NCBI Taxonomy" id="297713"/>
    <lineage>
        <taxon>Eukaryota</taxon>
        <taxon>Fungi</taxon>
        <taxon>Dikarya</taxon>
        <taxon>Basidiomycota</taxon>
        <taxon>Agaricomycotina</taxon>
        <taxon>Agaricomycetes</taxon>
        <taxon>Agaricomycetidae</taxon>
        <taxon>Agaricales</taxon>
        <taxon>Marasmiineae</taxon>
        <taxon>Marasmiaceae</taxon>
        <taxon>Paramarasmius</taxon>
    </lineage>
</organism>
<evidence type="ECO:0000256" key="3">
    <source>
        <dbReference type="ARBA" id="ARBA00022989"/>
    </source>
</evidence>
<feature type="transmembrane region" description="Helical" evidence="6">
    <location>
        <begin position="86"/>
        <end position="104"/>
    </location>
</feature>
<keyword evidence="3 6" id="KW-1133">Transmembrane helix</keyword>
<evidence type="ECO:0000256" key="1">
    <source>
        <dbReference type="ARBA" id="ARBA00004141"/>
    </source>
</evidence>
<feature type="transmembrane region" description="Helical" evidence="6">
    <location>
        <begin position="151"/>
        <end position="171"/>
    </location>
</feature>
<feature type="transmembrane region" description="Helical" evidence="6">
    <location>
        <begin position="183"/>
        <end position="205"/>
    </location>
</feature>
<evidence type="ECO:0000256" key="4">
    <source>
        <dbReference type="ARBA" id="ARBA00023136"/>
    </source>
</evidence>
<proteinExistence type="predicted"/>